<keyword evidence="3" id="KW-1185">Reference proteome</keyword>
<name>A0A9P5REV3_9FUNG</name>
<dbReference type="OrthoDB" id="2343984at2759"/>
<organism evidence="2 3">
    <name type="scientific">Linnemannia schmuckeri</name>
    <dbReference type="NCBI Taxonomy" id="64567"/>
    <lineage>
        <taxon>Eukaryota</taxon>
        <taxon>Fungi</taxon>
        <taxon>Fungi incertae sedis</taxon>
        <taxon>Mucoromycota</taxon>
        <taxon>Mortierellomycotina</taxon>
        <taxon>Mortierellomycetes</taxon>
        <taxon>Mortierellales</taxon>
        <taxon>Mortierellaceae</taxon>
        <taxon>Linnemannia</taxon>
    </lineage>
</organism>
<reference evidence="2" key="1">
    <citation type="journal article" date="2020" name="Fungal Divers.">
        <title>Resolving the Mortierellaceae phylogeny through synthesis of multi-gene phylogenetics and phylogenomics.</title>
        <authorList>
            <person name="Vandepol N."/>
            <person name="Liber J."/>
            <person name="Desiro A."/>
            <person name="Na H."/>
            <person name="Kennedy M."/>
            <person name="Barry K."/>
            <person name="Grigoriev I.V."/>
            <person name="Miller A.N."/>
            <person name="O'Donnell K."/>
            <person name="Stajich J.E."/>
            <person name="Bonito G."/>
        </authorList>
    </citation>
    <scope>NUCLEOTIDE SEQUENCE</scope>
    <source>
        <strain evidence="2">NRRL 6426</strain>
    </source>
</reference>
<protein>
    <submittedName>
        <fullName evidence="2">Uncharacterized protein</fullName>
    </submittedName>
</protein>
<feature type="region of interest" description="Disordered" evidence="1">
    <location>
        <begin position="16"/>
        <end position="70"/>
    </location>
</feature>
<dbReference type="Proteomes" id="UP000748756">
    <property type="component" value="Unassembled WGS sequence"/>
</dbReference>
<dbReference type="EMBL" id="JAAAUQ010001958">
    <property type="protein sequence ID" value="KAF9130125.1"/>
    <property type="molecule type" value="Genomic_DNA"/>
</dbReference>
<evidence type="ECO:0000313" key="3">
    <source>
        <dbReference type="Proteomes" id="UP000748756"/>
    </source>
</evidence>
<comment type="caution">
    <text evidence="2">The sequence shown here is derived from an EMBL/GenBank/DDBJ whole genome shotgun (WGS) entry which is preliminary data.</text>
</comment>
<proteinExistence type="predicted"/>
<accession>A0A9P5REV3</accession>
<evidence type="ECO:0000256" key="1">
    <source>
        <dbReference type="SAM" id="MobiDB-lite"/>
    </source>
</evidence>
<dbReference type="AlphaFoldDB" id="A0A9P5REV3"/>
<evidence type="ECO:0000313" key="2">
    <source>
        <dbReference type="EMBL" id="KAF9130125.1"/>
    </source>
</evidence>
<gene>
    <name evidence="2" type="ORF">BG015_004045</name>
</gene>
<sequence>MNPTPGKDEHLMQSFAQSKRRMTPSSGEIKIEYLTPSPRTHSLRSIPISGKVEYPTQSRTPSKRPITPIPGKVACPSYPRIHSGAALVPIPEKADYFPSNNDKQDLNAAVEKASQEKRMATIAKLCTKCNCRDYIGWCKDCKACFDCYPDFIDI</sequence>